<dbReference type="STRING" id="1121877.FEAC_28680"/>
<dbReference type="PATRIC" id="fig|1121877.4.peg.3235"/>
<evidence type="ECO:0000313" key="6">
    <source>
        <dbReference type="Proteomes" id="UP000032336"/>
    </source>
</evidence>
<dbReference type="SUPFAM" id="SSF46785">
    <property type="entry name" value="Winged helix' DNA-binding domain"/>
    <property type="match status" value="1"/>
</dbReference>
<dbReference type="Pfam" id="PF00455">
    <property type="entry name" value="DeoRC"/>
    <property type="match status" value="1"/>
</dbReference>
<sequence>MTTETRRALIEESVMTRGEIDFMSLASEFNVSEMTIRRDIMRLEEKGVVRRVVGGAIALVGKATEPPFEARATVAAEGKAHIAEVAVALLQPHETVILDSGSTVLAVAKAIKGKSLALTVVTPSILVAIELVNEPETVVLLTGGEVRSGELSMIGVETEEAFARYNCDVYIMGVAGVDADHGVSDYHREEGSVKRAAVKAADRVIVVADESKLGRVQLMNVAPFSTIEALVTDGHPEHPVLQAARDAGVDVVCVTKARDSHGELDG</sequence>
<reference evidence="5 6" key="1">
    <citation type="submission" date="2015-01" db="EMBL/GenBank/DDBJ databases">
        <title>Draft genome of the acidophilic iron oxidizer Ferrimicrobium acidiphilum strain T23.</title>
        <authorList>
            <person name="Poehlein A."/>
            <person name="Eisen S."/>
            <person name="Schloemann M."/>
            <person name="Johnson B.D."/>
            <person name="Daniel R."/>
            <person name="Muehling M."/>
        </authorList>
    </citation>
    <scope>NUCLEOTIDE SEQUENCE [LARGE SCALE GENOMIC DNA]</scope>
    <source>
        <strain evidence="5 6">T23</strain>
    </source>
</reference>
<evidence type="ECO:0000259" key="4">
    <source>
        <dbReference type="PROSITE" id="PS51000"/>
    </source>
</evidence>
<keyword evidence="6" id="KW-1185">Reference proteome</keyword>
<evidence type="ECO:0000256" key="3">
    <source>
        <dbReference type="ARBA" id="ARBA00023163"/>
    </source>
</evidence>
<dbReference type="InterPro" id="IPR037171">
    <property type="entry name" value="NagB/RpiA_transferase-like"/>
</dbReference>
<keyword evidence="3" id="KW-0804">Transcription</keyword>
<evidence type="ECO:0000313" key="5">
    <source>
        <dbReference type="EMBL" id="KJE75395.1"/>
    </source>
</evidence>
<keyword evidence="1" id="KW-0805">Transcription regulation</keyword>
<accession>A0A0D8FQ15</accession>
<dbReference type="EMBL" id="JXUW01000044">
    <property type="protein sequence ID" value="KJE75395.1"/>
    <property type="molecule type" value="Genomic_DNA"/>
</dbReference>
<proteinExistence type="predicted"/>
<dbReference type="SMART" id="SM00420">
    <property type="entry name" value="HTH_DEOR"/>
    <property type="match status" value="1"/>
</dbReference>
<name>A0A0D8FQ15_9ACTN</name>
<dbReference type="OrthoDB" id="7688673at2"/>
<protein>
    <submittedName>
        <fullName evidence="5">Glucitol operon repressor</fullName>
    </submittedName>
</protein>
<organism evidence="5 6">
    <name type="scientific">Ferrimicrobium acidiphilum DSM 19497</name>
    <dbReference type="NCBI Taxonomy" id="1121877"/>
    <lineage>
        <taxon>Bacteria</taxon>
        <taxon>Bacillati</taxon>
        <taxon>Actinomycetota</taxon>
        <taxon>Acidimicrobiia</taxon>
        <taxon>Acidimicrobiales</taxon>
        <taxon>Acidimicrobiaceae</taxon>
        <taxon>Ferrimicrobium</taxon>
    </lineage>
</organism>
<dbReference type="PRINTS" id="PR00037">
    <property type="entry name" value="HTHLACR"/>
</dbReference>
<feature type="domain" description="HTH deoR-type" evidence="4">
    <location>
        <begin position="3"/>
        <end position="58"/>
    </location>
</feature>
<dbReference type="SMART" id="SM01134">
    <property type="entry name" value="DeoRC"/>
    <property type="match status" value="1"/>
</dbReference>
<dbReference type="InterPro" id="IPR036390">
    <property type="entry name" value="WH_DNA-bd_sf"/>
</dbReference>
<dbReference type="PANTHER" id="PTHR30363:SF44">
    <property type="entry name" value="AGA OPERON TRANSCRIPTIONAL REPRESSOR-RELATED"/>
    <property type="match status" value="1"/>
</dbReference>
<dbReference type="InterPro" id="IPR001034">
    <property type="entry name" value="DeoR_HTH"/>
</dbReference>
<comment type="caution">
    <text evidence="5">The sequence shown here is derived from an EMBL/GenBank/DDBJ whole genome shotgun (WGS) entry which is preliminary data.</text>
</comment>
<dbReference type="AlphaFoldDB" id="A0A0D8FQ15"/>
<dbReference type="InterPro" id="IPR018356">
    <property type="entry name" value="Tscrpt_reg_HTH_DeoR_CS"/>
</dbReference>
<dbReference type="Gene3D" id="3.40.50.1360">
    <property type="match status" value="1"/>
</dbReference>
<keyword evidence="2" id="KW-0238">DNA-binding</keyword>
<dbReference type="GeneID" id="78373836"/>
<evidence type="ECO:0000256" key="2">
    <source>
        <dbReference type="ARBA" id="ARBA00023125"/>
    </source>
</evidence>
<dbReference type="InterPro" id="IPR050313">
    <property type="entry name" value="Carb_Metab_HTH_regulators"/>
</dbReference>
<dbReference type="GO" id="GO:0003677">
    <property type="term" value="F:DNA binding"/>
    <property type="evidence" value="ECO:0007669"/>
    <property type="project" value="UniProtKB-KW"/>
</dbReference>
<dbReference type="eggNOG" id="COG1349">
    <property type="taxonomic scope" value="Bacteria"/>
</dbReference>
<dbReference type="Proteomes" id="UP000032336">
    <property type="component" value="Unassembled WGS sequence"/>
</dbReference>
<dbReference type="Pfam" id="PF08220">
    <property type="entry name" value="HTH_DeoR"/>
    <property type="match status" value="1"/>
</dbReference>
<dbReference type="PROSITE" id="PS51000">
    <property type="entry name" value="HTH_DEOR_2"/>
    <property type="match status" value="1"/>
</dbReference>
<evidence type="ECO:0000256" key="1">
    <source>
        <dbReference type="ARBA" id="ARBA00023015"/>
    </source>
</evidence>
<dbReference type="InterPro" id="IPR014036">
    <property type="entry name" value="DeoR-like_C"/>
</dbReference>
<dbReference type="PANTHER" id="PTHR30363">
    <property type="entry name" value="HTH-TYPE TRANSCRIPTIONAL REGULATOR SRLR-RELATED"/>
    <property type="match status" value="1"/>
</dbReference>
<dbReference type="SUPFAM" id="SSF100950">
    <property type="entry name" value="NagB/RpiA/CoA transferase-like"/>
    <property type="match status" value="1"/>
</dbReference>
<gene>
    <name evidence="5" type="primary">srlR</name>
    <name evidence="5" type="ORF">FEAC_28680</name>
</gene>
<dbReference type="GO" id="GO:0003700">
    <property type="term" value="F:DNA-binding transcription factor activity"/>
    <property type="evidence" value="ECO:0007669"/>
    <property type="project" value="InterPro"/>
</dbReference>
<dbReference type="PROSITE" id="PS00894">
    <property type="entry name" value="HTH_DEOR_1"/>
    <property type="match status" value="1"/>
</dbReference>
<dbReference type="RefSeq" id="WP_035391606.1">
    <property type="nucleotide sequence ID" value="NZ_JQKF01000051.1"/>
</dbReference>